<name>A0A5C3LSD1_9AGAR</name>
<evidence type="ECO:0000313" key="2">
    <source>
        <dbReference type="Proteomes" id="UP000308652"/>
    </source>
</evidence>
<keyword evidence="2" id="KW-1185">Reference proteome</keyword>
<dbReference type="STRING" id="68775.A0A5C3LSD1"/>
<reference evidence="1 2" key="1">
    <citation type="journal article" date="2019" name="Nat. Ecol. Evol.">
        <title>Megaphylogeny resolves global patterns of mushroom evolution.</title>
        <authorList>
            <person name="Varga T."/>
            <person name="Krizsan K."/>
            <person name="Foldi C."/>
            <person name="Dima B."/>
            <person name="Sanchez-Garcia M."/>
            <person name="Sanchez-Ramirez S."/>
            <person name="Szollosi G.J."/>
            <person name="Szarkandi J.G."/>
            <person name="Papp V."/>
            <person name="Albert L."/>
            <person name="Andreopoulos W."/>
            <person name="Angelini C."/>
            <person name="Antonin V."/>
            <person name="Barry K.W."/>
            <person name="Bougher N.L."/>
            <person name="Buchanan P."/>
            <person name="Buyck B."/>
            <person name="Bense V."/>
            <person name="Catcheside P."/>
            <person name="Chovatia M."/>
            <person name="Cooper J."/>
            <person name="Damon W."/>
            <person name="Desjardin D."/>
            <person name="Finy P."/>
            <person name="Geml J."/>
            <person name="Haridas S."/>
            <person name="Hughes K."/>
            <person name="Justo A."/>
            <person name="Karasinski D."/>
            <person name="Kautmanova I."/>
            <person name="Kiss B."/>
            <person name="Kocsube S."/>
            <person name="Kotiranta H."/>
            <person name="LaButti K.M."/>
            <person name="Lechner B.E."/>
            <person name="Liimatainen K."/>
            <person name="Lipzen A."/>
            <person name="Lukacs Z."/>
            <person name="Mihaltcheva S."/>
            <person name="Morgado L.N."/>
            <person name="Niskanen T."/>
            <person name="Noordeloos M.E."/>
            <person name="Ohm R.A."/>
            <person name="Ortiz-Santana B."/>
            <person name="Ovrebo C."/>
            <person name="Racz N."/>
            <person name="Riley R."/>
            <person name="Savchenko A."/>
            <person name="Shiryaev A."/>
            <person name="Soop K."/>
            <person name="Spirin V."/>
            <person name="Szebenyi C."/>
            <person name="Tomsovsky M."/>
            <person name="Tulloss R.E."/>
            <person name="Uehling J."/>
            <person name="Grigoriev I.V."/>
            <person name="Vagvolgyi C."/>
            <person name="Papp T."/>
            <person name="Martin F.M."/>
            <person name="Miettinen O."/>
            <person name="Hibbett D.S."/>
            <person name="Nagy L.G."/>
        </authorList>
    </citation>
    <scope>NUCLEOTIDE SEQUENCE [LARGE SCALE GENOMIC DNA]</scope>
    <source>
        <strain evidence="1 2">CBS 166.37</strain>
    </source>
</reference>
<dbReference type="Proteomes" id="UP000308652">
    <property type="component" value="Unassembled WGS sequence"/>
</dbReference>
<dbReference type="EMBL" id="ML213626">
    <property type="protein sequence ID" value="TFK34966.1"/>
    <property type="molecule type" value="Genomic_DNA"/>
</dbReference>
<gene>
    <name evidence="1" type="ORF">BDQ12DRAFT_612483</name>
</gene>
<accession>A0A5C3LSD1</accession>
<evidence type="ECO:0000313" key="1">
    <source>
        <dbReference type="EMBL" id="TFK34966.1"/>
    </source>
</evidence>
<sequence>WDGWPDRHFEKLFTWEEYLKTGGLSVHWACSPKGGDKKGDDKSKEWQKGKHTSHRCNGIIECDNKLCGVYIRPQTQNASIQMQLTQRCICGSQLSHWDCGLISSYYAFKTGVYYINGGQHLHPRPTHLLHLTPDQLAEISPVLLNTDRIKAEKCCAKLTGGKQEFVTEFSDFQKEHPGFIVYSQFGMVTVVVLQTQFMASQLIKKNIMHDAVNGIVSDAAHWFWSDPQNLLIVSSTYCLSLCCWVPGMITYSNGATEEHYCLHFLSLFKTIAQEAGDRDIEITDGLFANVVDFSEAEHSGFILAFVDFWMTQDGNKCSEDELKNAAGALLKGCQQHFRSQITCVKKISGMIHPGLSDAFENCALALLTADSHERFLELAEKLICDYPKIKGWLMWWMRPSHSKMLFKPFCEMPENRWAALPDTTNAEESMHWKIYSALGTRHNLMDGLHALWHFTEYY</sequence>
<dbReference type="AlphaFoldDB" id="A0A5C3LSD1"/>
<dbReference type="OrthoDB" id="2624269at2759"/>
<feature type="non-terminal residue" evidence="1">
    <location>
        <position position="1"/>
    </location>
</feature>
<protein>
    <submittedName>
        <fullName evidence="1">Uncharacterized protein</fullName>
    </submittedName>
</protein>
<organism evidence="1 2">
    <name type="scientific">Crucibulum laeve</name>
    <dbReference type="NCBI Taxonomy" id="68775"/>
    <lineage>
        <taxon>Eukaryota</taxon>
        <taxon>Fungi</taxon>
        <taxon>Dikarya</taxon>
        <taxon>Basidiomycota</taxon>
        <taxon>Agaricomycotina</taxon>
        <taxon>Agaricomycetes</taxon>
        <taxon>Agaricomycetidae</taxon>
        <taxon>Agaricales</taxon>
        <taxon>Agaricineae</taxon>
        <taxon>Nidulariaceae</taxon>
        <taxon>Crucibulum</taxon>
    </lineage>
</organism>
<proteinExistence type="predicted"/>